<evidence type="ECO:0000313" key="4">
    <source>
        <dbReference type="Proteomes" id="UP000245627"/>
    </source>
</evidence>
<reference evidence="3 4" key="1">
    <citation type="submission" date="2018-04" db="EMBL/GenBank/DDBJ databases">
        <title>Sphingobacterium cortibacter sp. nov.</title>
        <authorList>
            <person name="Li Y."/>
        </authorList>
    </citation>
    <scope>NUCLEOTIDE SEQUENCE [LARGE SCALE GENOMIC DNA]</scope>
    <source>
        <strain evidence="3 4">2c-3</strain>
    </source>
</reference>
<gene>
    <name evidence="3" type="ORF">DC487_08085</name>
</gene>
<feature type="region of interest" description="Disordered" evidence="1">
    <location>
        <begin position="557"/>
        <end position="577"/>
    </location>
</feature>
<feature type="transmembrane region" description="Helical" evidence="2">
    <location>
        <begin position="7"/>
        <end position="26"/>
    </location>
</feature>
<comment type="caution">
    <text evidence="3">The sequence shown here is derived from an EMBL/GenBank/DDBJ whole genome shotgun (WGS) entry which is preliminary data.</text>
</comment>
<dbReference type="Proteomes" id="UP000245627">
    <property type="component" value="Unassembled WGS sequence"/>
</dbReference>
<proteinExistence type="predicted"/>
<dbReference type="RefSeq" id="WP_116775450.1">
    <property type="nucleotide sequence ID" value="NZ_QDKG01000002.1"/>
</dbReference>
<evidence type="ECO:0000256" key="1">
    <source>
        <dbReference type="SAM" id="MobiDB-lite"/>
    </source>
</evidence>
<name>A0A2T8HKA2_9SPHI</name>
<dbReference type="OrthoDB" id="814802at2"/>
<protein>
    <recommendedName>
        <fullName evidence="5">DUF748 domain-containing protein</fullName>
    </recommendedName>
</protein>
<organism evidence="3 4">
    <name type="scientific">Sphingobacterium corticibacter</name>
    <dbReference type="NCBI Taxonomy" id="2171749"/>
    <lineage>
        <taxon>Bacteria</taxon>
        <taxon>Pseudomonadati</taxon>
        <taxon>Bacteroidota</taxon>
        <taxon>Sphingobacteriia</taxon>
        <taxon>Sphingobacteriales</taxon>
        <taxon>Sphingobacteriaceae</taxon>
        <taxon>Sphingobacterium</taxon>
    </lineage>
</organism>
<evidence type="ECO:0008006" key="5">
    <source>
        <dbReference type="Google" id="ProtNLM"/>
    </source>
</evidence>
<accession>A0A2T8HKA2</accession>
<keyword evidence="2" id="KW-0472">Membrane</keyword>
<dbReference type="AlphaFoldDB" id="A0A2T8HKA2"/>
<keyword evidence="2" id="KW-0812">Transmembrane</keyword>
<keyword evidence="4" id="KW-1185">Reference proteome</keyword>
<dbReference type="EMBL" id="QDKG01000002">
    <property type="protein sequence ID" value="PVH25878.1"/>
    <property type="molecule type" value="Genomic_DNA"/>
</dbReference>
<sequence length="608" mass="68540">MKPIWKWIIGIVSAILVIILGAAWYLSNNYKPILEDKLKEIIAESSDGLYSLQYDALDLSVALGNVTLKNAVLIPDSAVYEQLVAAEKAPNNRFHIALDELKIRRFGVMNLLLNKKLSISSIELATPTVHMISQPHAYNDTVKNEQPKTLYEQIKDDLSAIAVDKIDFTNVKFSHTKIADGKRSTMELDSVQLHIRDVLINEHSEQDSTRLFYTKLVDLSLPGFEYDLPDGFHRAKFDHLKFNTQKRSLLVSKVSFAPRMSKSEFFRRKGKKTTMAIMKVDSLSFEGLDIARLIDDQKIYAQEARLKDGSVSLYMDLRYPSTPKSQIGNSPHQQIMKLKQSIHIDTVYINNIDVLYGETSKKYNQEGIITFNNATGIITNVTNDTVALQKDKFMRADLRAKIMNSGNLHAIFGFDMLSKNGAHTYKGSLGAMKATAFNRIIKPLVNVEISSGNIRKVSFNMAGTDYRNWGDFRFDYDDLKVKILGSKDEEGKRSSKGILSFLVNQILINDSNPDANEVYHKGTVEYKRDPTHSFWKTLWQSLLDGIKQTAGISAEREAKLTQAGRKSQEAATGVKGAAQRTGGFIKGLFSKKDKEDADKKEEKKKKSK</sequence>
<evidence type="ECO:0000256" key="2">
    <source>
        <dbReference type="SAM" id="Phobius"/>
    </source>
</evidence>
<keyword evidence="2" id="KW-1133">Transmembrane helix</keyword>
<evidence type="ECO:0000313" key="3">
    <source>
        <dbReference type="EMBL" id="PVH25878.1"/>
    </source>
</evidence>